<evidence type="ECO:0000313" key="2">
    <source>
        <dbReference type="Proteomes" id="UP000464317"/>
    </source>
</evidence>
<protein>
    <submittedName>
        <fullName evidence="1">Uncharacterized protein</fullName>
    </submittedName>
</protein>
<organism evidence="1 2">
    <name type="scientific">Mycoplasmopsis felis</name>
    <dbReference type="NCBI Taxonomy" id="33923"/>
    <lineage>
        <taxon>Bacteria</taxon>
        <taxon>Bacillati</taxon>
        <taxon>Mycoplasmatota</taxon>
        <taxon>Mycoplasmoidales</taxon>
        <taxon>Metamycoplasmataceae</taxon>
        <taxon>Mycoplasmopsis</taxon>
    </lineage>
</organism>
<dbReference type="Proteomes" id="UP000464317">
    <property type="component" value="Chromosome"/>
</dbReference>
<dbReference type="KEGG" id="mfel:JPM2_5870"/>
<name>A0A809S973_9BACT</name>
<accession>A0A809S973</accession>
<proteinExistence type="predicted"/>
<evidence type="ECO:0000313" key="1">
    <source>
        <dbReference type="EMBL" id="BBU47894.1"/>
    </source>
</evidence>
<gene>
    <name evidence="1" type="ORF">JPM2_5870</name>
</gene>
<dbReference type="RefSeq" id="WP_161553303.1">
    <property type="nucleotide sequence ID" value="NZ_AP022325.1"/>
</dbReference>
<dbReference type="AlphaFoldDB" id="A0A809S973"/>
<keyword evidence="2" id="KW-1185">Reference proteome</keyword>
<reference evidence="1 2" key="1">
    <citation type="submission" date="2020-01" db="EMBL/GenBank/DDBJ databases">
        <title>Complete genome sequence of Mycoplasma felis strain Myco-2.</title>
        <authorList>
            <person name="Kinoshita Y."/>
            <person name="Niwa H."/>
            <person name="Uchida-Fujii E."/>
            <person name="Nukada T."/>
        </authorList>
    </citation>
    <scope>NUCLEOTIDE SEQUENCE [LARGE SCALE GENOMIC DNA]</scope>
    <source>
        <strain evidence="1 2">Myco-2</strain>
    </source>
</reference>
<dbReference type="EMBL" id="AP022325">
    <property type="protein sequence ID" value="BBU47894.1"/>
    <property type="molecule type" value="Genomic_DNA"/>
</dbReference>
<sequence>MSKFLIISWETITYVQDIFDKSNWELELKLNDFNLLGKQSIIESSTVIGYCIEEYLTKKLNDSQ</sequence>